<protein>
    <submittedName>
        <fullName evidence="2">Uncharacterized protein</fullName>
    </submittedName>
</protein>
<sequence length="124" mass="14242">MRSQNGRNSFWHLMLKVIWIGVIHYGSGFERTNDVFGRVEGCVLKSLIFPIKNGRAKMVPRDGSFESFLLVDERMEMLTRSDWTGVGYILSLFSVFRAYLGIRSNGFYHAPSCDLNFDVCPFAF</sequence>
<proteinExistence type="predicted"/>
<accession>A0A8X6QVT9</accession>
<keyword evidence="1" id="KW-1133">Transmembrane helix</keyword>
<evidence type="ECO:0000313" key="2">
    <source>
        <dbReference type="EMBL" id="GFU48710.1"/>
    </source>
</evidence>
<feature type="transmembrane region" description="Helical" evidence="1">
    <location>
        <begin position="83"/>
        <end position="100"/>
    </location>
</feature>
<dbReference type="Proteomes" id="UP000887013">
    <property type="component" value="Unassembled WGS sequence"/>
</dbReference>
<feature type="transmembrane region" description="Helical" evidence="1">
    <location>
        <begin position="9"/>
        <end position="27"/>
    </location>
</feature>
<comment type="caution">
    <text evidence="2">The sequence shown here is derived from an EMBL/GenBank/DDBJ whole genome shotgun (WGS) entry which is preliminary data.</text>
</comment>
<gene>
    <name evidence="2" type="ORF">NPIL_263211</name>
</gene>
<keyword evidence="1" id="KW-0472">Membrane</keyword>
<name>A0A8X6QVT9_NEPPI</name>
<reference evidence="2" key="1">
    <citation type="submission" date="2020-08" db="EMBL/GenBank/DDBJ databases">
        <title>Multicomponent nature underlies the extraordinary mechanical properties of spider dragline silk.</title>
        <authorList>
            <person name="Kono N."/>
            <person name="Nakamura H."/>
            <person name="Mori M."/>
            <person name="Yoshida Y."/>
            <person name="Ohtoshi R."/>
            <person name="Malay A.D."/>
            <person name="Moran D.A.P."/>
            <person name="Tomita M."/>
            <person name="Numata K."/>
            <person name="Arakawa K."/>
        </authorList>
    </citation>
    <scope>NUCLEOTIDE SEQUENCE</scope>
</reference>
<dbReference type="EMBL" id="BMAW01086774">
    <property type="protein sequence ID" value="GFU48710.1"/>
    <property type="molecule type" value="Genomic_DNA"/>
</dbReference>
<evidence type="ECO:0000256" key="1">
    <source>
        <dbReference type="SAM" id="Phobius"/>
    </source>
</evidence>
<keyword evidence="1" id="KW-0812">Transmembrane</keyword>
<keyword evidence="3" id="KW-1185">Reference proteome</keyword>
<organism evidence="2 3">
    <name type="scientific">Nephila pilipes</name>
    <name type="common">Giant wood spider</name>
    <name type="synonym">Nephila maculata</name>
    <dbReference type="NCBI Taxonomy" id="299642"/>
    <lineage>
        <taxon>Eukaryota</taxon>
        <taxon>Metazoa</taxon>
        <taxon>Ecdysozoa</taxon>
        <taxon>Arthropoda</taxon>
        <taxon>Chelicerata</taxon>
        <taxon>Arachnida</taxon>
        <taxon>Araneae</taxon>
        <taxon>Araneomorphae</taxon>
        <taxon>Entelegynae</taxon>
        <taxon>Araneoidea</taxon>
        <taxon>Nephilidae</taxon>
        <taxon>Nephila</taxon>
    </lineage>
</organism>
<dbReference type="AlphaFoldDB" id="A0A8X6QVT9"/>
<evidence type="ECO:0000313" key="3">
    <source>
        <dbReference type="Proteomes" id="UP000887013"/>
    </source>
</evidence>